<sequence>YGRKEDTEDEKEENVILMEESGDEDFASFQQVTEAADLEEVIYLEPFMVYFSTNMFVLNDNVGDARMKANYSYICEIQEVDGGEYDMTGLRTTSMAK</sequence>
<proteinExistence type="predicted"/>
<comment type="caution">
    <text evidence="1">The sequence shown here is derived from an EMBL/GenBank/DDBJ whole genome shotgun (WGS) entry which is preliminary data.</text>
</comment>
<reference evidence="1 2" key="1">
    <citation type="journal article" date="2019" name="Sci. Rep.">
        <title>Orb-weaving spider Araneus ventricosus genome elucidates the spidroin gene catalogue.</title>
        <authorList>
            <person name="Kono N."/>
            <person name="Nakamura H."/>
            <person name="Ohtoshi R."/>
            <person name="Moran D.A.P."/>
            <person name="Shinohara A."/>
            <person name="Yoshida Y."/>
            <person name="Fujiwara M."/>
            <person name="Mori M."/>
            <person name="Tomita M."/>
            <person name="Arakawa K."/>
        </authorList>
    </citation>
    <scope>NUCLEOTIDE SEQUENCE [LARGE SCALE GENOMIC DNA]</scope>
</reference>
<organism evidence="1 2">
    <name type="scientific">Araneus ventricosus</name>
    <name type="common">Orbweaver spider</name>
    <name type="synonym">Epeira ventricosa</name>
    <dbReference type="NCBI Taxonomy" id="182803"/>
    <lineage>
        <taxon>Eukaryota</taxon>
        <taxon>Metazoa</taxon>
        <taxon>Ecdysozoa</taxon>
        <taxon>Arthropoda</taxon>
        <taxon>Chelicerata</taxon>
        <taxon>Arachnida</taxon>
        <taxon>Araneae</taxon>
        <taxon>Araneomorphae</taxon>
        <taxon>Entelegynae</taxon>
        <taxon>Araneoidea</taxon>
        <taxon>Araneidae</taxon>
        <taxon>Araneus</taxon>
    </lineage>
</organism>
<evidence type="ECO:0000313" key="2">
    <source>
        <dbReference type="Proteomes" id="UP000499080"/>
    </source>
</evidence>
<gene>
    <name evidence="1" type="ORF">AVEN_102704_1</name>
</gene>
<dbReference type="OrthoDB" id="6758798at2759"/>
<protein>
    <submittedName>
        <fullName evidence="1">Uncharacterized protein</fullName>
    </submittedName>
</protein>
<name>A0A4Y2MHK6_ARAVE</name>
<dbReference type="Proteomes" id="UP000499080">
    <property type="component" value="Unassembled WGS sequence"/>
</dbReference>
<keyword evidence="2" id="KW-1185">Reference proteome</keyword>
<accession>A0A4Y2MHK6</accession>
<dbReference type="AlphaFoldDB" id="A0A4Y2MHK6"/>
<dbReference type="EMBL" id="BGPR01007411">
    <property type="protein sequence ID" value="GBN26631.1"/>
    <property type="molecule type" value="Genomic_DNA"/>
</dbReference>
<feature type="non-terminal residue" evidence="1">
    <location>
        <position position="1"/>
    </location>
</feature>
<evidence type="ECO:0000313" key="1">
    <source>
        <dbReference type="EMBL" id="GBN26631.1"/>
    </source>
</evidence>